<gene>
    <name evidence="1" type="ORF">SCHPADRAFT_897815</name>
</gene>
<evidence type="ECO:0000313" key="2">
    <source>
        <dbReference type="Proteomes" id="UP000053477"/>
    </source>
</evidence>
<dbReference type="PANTHER" id="PTHR15460">
    <property type="entry name" value="PEROXISOMAL MEMBRANE PROTEIN 4"/>
    <property type="match status" value="1"/>
</dbReference>
<evidence type="ECO:0008006" key="3">
    <source>
        <dbReference type="Google" id="ProtNLM"/>
    </source>
</evidence>
<evidence type="ECO:0000313" key="1">
    <source>
        <dbReference type="EMBL" id="KLO20536.1"/>
    </source>
</evidence>
<dbReference type="GO" id="GO:0005778">
    <property type="term" value="C:peroxisomal membrane"/>
    <property type="evidence" value="ECO:0007669"/>
    <property type="project" value="TreeGrafter"/>
</dbReference>
<name>A0A0H2STU2_9AGAM</name>
<dbReference type="STRING" id="27342.A0A0H2STU2"/>
<organism evidence="1 2">
    <name type="scientific">Schizopora paradoxa</name>
    <dbReference type="NCBI Taxonomy" id="27342"/>
    <lineage>
        <taxon>Eukaryota</taxon>
        <taxon>Fungi</taxon>
        <taxon>Dikarya</taxon>
        <taxon>Basidiomycota</taxon>
        <taxon>Agaricomycotina</taxon>
        <taxon>Agaricomycetes</taxon>
        <taxon>Hymenochaetales</taxon>
        <taxon>Schizoporaceae</taxon>
        <taxon>Schizopora</taxon>
    </lineage>
</organism>
<keyword evidence="2" id="KW-1185">Reference proteome</keyword>
<dbReference type="InterPro" id="IPR019531">
    <property type="entry name" value="Pmp4"/>
</dbReference>
<dbReference type="Proteomes" id="UP000053477">
    <property type="component" value="Unassembled WGS sequence"/>
</dbReference>
<accession>A0A0H2STU2</accession>
<dbReference type="AlphaFoldDB" id="A0A0H2STU2"/>
<sequence length="137" mass="15323">MGLAKFVTVYKTLLLVQKRLHGGKQNSADTFFAGLVGGYVVFGDRTAINEQIVLYVVSRVVASFIPRDSTVKSPPGKAVPPNARHFSIFAALAWGAVMWIFQERGETIQPGMLSSMNFLYRDSEKWNGLRTLLWKNK</sequence>
<dbReference type="InParanoid" id="A0A0H2STU2"/>
<protein>
    <recommendedName>
        <fullName evidence="3">Peroxisomal membrane protein 4</fullName>
    </recommendedName>
</protein>
<dbReference type="OrthoDB" id="39659at2759"/>
<dbReference type="EMBL" id="KQ085882">
    <property type="protein sequence ID" value="KLO20536.1"/>
    <property type="molecule type" value="Genomic_DNA"/>
</dbReference>
<proteinExistence type="predicted"/>
<reference evidence="1 2" key="1">
    <citation type="submission" date="2015-04" db="EMBL/GenBank/DDBJ databases">
        <title>Complete genome sequence of Schizopora paradoxa KUC8140, a cosmopolitan wood degrader in East Asia.</title>
        <authorList>
            <consortium name="DOE Joint Genome Institute"/>
            <person name="Min B."/>
            <person name="Park H."/>
            <person name="Jang Y."/>
            <person name="Kim J.-J."/>
            <person name="Kim K.H."/>
            <person name="Pangilinan J."/>
            <person name="Lipzen A."/>
            <person name="Riley R."/>
            <person name="Grigoriev I.V."/>
            <person name="Spatafora J.W."/>
            <person name="Choi I.-G."/>
        </authorList>
    </citation>
    <scope>NUCLEOTIDE SEQUENCE [LARGE SCALE GENOMIC DNA]</scope>
    <source>
        <strain evidence="1 2">KUC8140</strain>
    </source>
</reference>
<dbReference type="PANTHER" id="PTHR15460:SF3">
    <property type="entry name" value="PEROXISOMAL MEMBRANE PROTEIN 4"/>
    <property type="match status" value="1"/>
</dbReference>